<protein>
    <submittedName>
        <fullName evidence="3">HlyD family secretion protein</fullName>
    </submittedName>
</protein>
<gene>
    <name evidence="3" type="ORF">ACFOVS_05455</name>
</gene>
<evidence type="ECO:0000259" key="2">
    <source>
        <dbReference type="Pfam" id="PF25917"/>
    </source>
</evidence>
<accession>A0ABV8E7P0</accession>
<dbReference type="RefSeq" id="WP_247262630.1">
    <property type="nucleotide sequence ID" value="NZ_JALJQZ010000060.1"/>
</dbReference>
<organism evidence="3 4">
    <name type="scientific">Rhizobium lemnae</name>
    <dbReference type="NCBI Taxonomy" id="1214924"/>
    <lineage>
        <taxon>Bacteria</taxon>
        <taxon>Pseudomonadati</taxon>
        <taxon>Pseudomonadota</taxon>
        <taxon>Alphaproteobacteria</taxon>
        <taxon>Hyphomicrobiales</taxon>
        <taxon>Rhizobiaceae</taxon>
        <taxon>Rhizobium/Agrobacterium group</taxon>
        <taxon>Rhizobium</taxon>
    </lineage>
</organism>
<keyword evidence="1" id="KW-0472">Membrane</keyword>
<feature type="domain" description="Multidrug resistance protein MdtA-like barrel-sandwich hybrid" evidence="2">
    <location>
        <begin position="65"/>
        <end position="286"/>
    </location>
</feature>
<evidence type="ECO:0000256" key="1">
    <source>
        <dbReference type="SAM" id="Phobius"/>
    </source>
</evidence>
<dbReference type="EMBL" id="JBHSBD010000019">
    <property type="protein sequence ID" value="MFC3967581.1"/>
    <property type="molecule type" value="Genomic_DNA"/>
</dbReference>
<dbReference type="InterPro" id="IPR050739">
    <property type="entry name" value="MFP"/>
</dbReference>
<proteinExistence type="predicted"/>
<keyword evidence="1" id="KW-1133">Transmembrane helix</keyword>
<reference evidence="4" key="1">
    <citation type="journal article" date="2019" name="Int. J. Syst. Evol. Microbiol.">
        <title>The Global Catalogue of Microorganisms (GCM) 10K type strain sequencing project: providing services to taxonomists for standard genome sequencing and annotation.</title>
        <authorList>
            <consortium name="The Broad Institute Genomics Platform"/>
            <consortium name="The Broad Institute Genome Sequencing Center for Infectious Disease"/>
            <person name="Wu L."/>
            <person name="Ma J."/>
        </authorList>
    </citation>
    <scope>NUCLEOTIDE SEQUENCE [LARGE SCALE GENOMIC DNA]</scope>
    <source>
        <strain evidence="4">TBRC 5781</strain>
    </source>
</reference>
<keyword evidence="1" id="KW-0812">Transmembrane</keyword>
<dbReference type="PANTHER" id="PTHR30386:SF28">
    <property type="entry name" value="EXPORTED PROTEIN"/>
    <property type="match status" value="1"/>
</dbReference>
<dbReference type="InterPro" id="IPR058625">
    <property type="entry name" value="MdtA-like_BSH"/>
</dbReference>
<evidence type="ECO:0000313" key="4">
    <source>
        <dbReference type="Proteomes" id="UP001595697"/>
    </source>
</evidence>
<keyword evidence="4" id="KW-1185">Reference proteome</keyword>
<feature type="transmembrane region" description="Helical" evidence="1">
    <location>
        <begin position="23"/>
        <end position="44"/>
    </location>
</feature>
<dbReference type="Proteomes" id="UP001595697">
    <property type="component" value="Unassembled WGS sequence"/>
</dbReference>
<sequence length="423" mass="46422">MSHFEVSGLHDLSTTIELRRDTASSMMAIFFGCLASVIVIGLWVGTFSKQETMRGIVLGTRGGQTITSVVEGTVSKVWVEQGQQVKAGEKLLTILPQQTATGSTPLSQTELRSLNDQLLNVRHQSAEMRARMQRDGEDVSKFDRTQKELLANLGLQEEELTKALAAQDEIVSKLRDYVKKGYSTRETLATQERIRQDYMQQLASVRLQRSQLAATSLERRRTVALNNAASSNQLAELDRLATELTAKMERARSAIATDILAARDGEVVAVNVREGSSVKSGDTIAAIGEPEAPFIIGLQAPSKTMGLVSVGQRVVLKYDAFPFKTFGVKYGHVISISAQPVSLPKEDDQQMAMLNPALAQAAKATPPQSKYLIEVEPEDRTILAYGQQRSILIGSTLSADVIVEKRRLIDWVLDPILALRGRT</sequence>
<dbReference type="Gene3D" id="2.40.50.100">
    <property type="match status" value="1"/>
</dbReference>
<evidence type="ECO:0000313" key="3">
    <source>
        <dbReference type="EMBL" id="MFC3967581.1"/>
    </source>
</evidence>
<comment type="caution">
    <text evidence="3">The sequence shown here is derived from an EMBL/GenBank/DDBJ whole genome shotgun (WGS) entry which is preliminary data.</text>
</comment>
<dbReference type="PANTHER" id="PTHR30386">
    <property type="entry name" value="MEMBRANE FUSION SUBUNIT OF EMRAB-TOLC MULTIDRUG EFFLUX PUMP"/>
    <property type="match status" value="1"/>
</dbReference>
<dbReference type="PRINTS" id="PR01490">
    <property type="entry name" value="RTXTOXIND"/>
</dbReference>
<name>A0ABV8E7P0_9HYPH</name>
<dbReference type="Pfam" id="PF25917">
    <property type="entry name" value="BSH_RND"/>
    <property type="match status" value="1"/>
</dbReference>